<keyword evidence="2" id="KW-1185">Reference proteome</keyword>
<evidence type="ECO:0000313" key="1">
    <source>
        <dbReference type="EMBL" id="KAK1137560.1"/>
    </source>
</evidence>
<name>A0AA40GHV3_9HYME</name>
<accession>A0AA40GHV3</accession>
<dbReference type="EMBL" id="JAHYIQ010000001">
    <property type="protein sequence ID" value="KAK1137560.1"/>
    <property type="molecule type" value="Genomic_DNA"/>
</dbReference>
<sequence length="64" mass="7623">MMFGYCWLNCLPVVRKKAREEDPPKRRKSAELERTAVLEIGRVFEFFIGCTTSLRSIRKWNVRC</sequence>
<reference evidence="1" key="1">
    <citation type="submission" date="2021-10" db="EMBL/GenBank/DDBJ databases">
        <title>Melipona bicolor Genome sequencing and assembly.</title>
        <authorList>
            <person name="Araujo N.S."/>
            <person name="Arias M.C."/>
        </authorList>
    </citation>
    <scope>NUCLEOTIDE SEQUENCE</scope>
    <source>
        <strain evidence="1">USP_2M_L1-L4_2017</strain>
        <tissue evidence="1">Whole body</tissue>
    </source>
</reference>
<organism evidence="1 2">
    <name type="scientific">Melipona bicolor</name>
    <dbReference type="NCBI Taxonomy" id="60889"/>
    <lineage>
        <taxon>Eukaryota</taxon>
        <taxon>Metazoa</taxon>
        <taxon>Ecdysozoa</taxon>
        <taxon>Arthropoda</taxon>
        <taxon>Hexapoda</taxon>
        <taxon>Insecta</taxon>
        <taxon>Pterygota</taxon>
        <taxon>Neoptera</taxon>
        <taxon>Endopterygota</taxon>
        <taxon>Hymenoptera</taxon>
        <taxon>Apocrita</taxon>
        <taxon>Aculeata</taxon>
        <taxon>Apoidea</taxon>
        <taxon>Anthophila</taxon>
        <taxon>Apidae</taxon>
        <taxon>Melipona</taxon>
    </lineage>
</organism>
<dbReference type="Proteomes" id="UP001177670">
    <property type="component" value="Unassembled WGS sequence"/>
</dbReference>
<protein>
    <submittedName>
        <fullName evidence="1">Uncharacterized protein</fullName>
    </submittedName>
</protein>
<gene>
    <name evidence="1" type="ORF">K0M31_002064</name>
</gene>
<comment type="caution">
    <text evidence="1">The sequence shown here is derived from an EMBL/GenBank/DDBJ whole genome shotgun (WGS) entry which is preliminary data.</text>
</comment>
<evidence type="ECO:0000313" key="2">
    <source>
        <dbReference type="Proteomes" id="UP001177670"/>
    </source>
</evidence>
<proteinExistence type="predicted"/>
<dbReference type="AlphaFoldDB" id="A0AA40GHV3"/>